<reference evidence="1" key="1">
    <citation type="journal article" date="2014" name="Front. Microbiol.">
        <title>High frequency of phylogenetically diverse reductive dehalogenase-homologous genes in deep subseafloor sedimentary metagenomes.</title>
        <authorList>
            <person name="Kawai M."/>
            <person name="Futagami T."/>
            <person name="Toyoda A."/>
            <person name="Takaki Y."/>
            <person name="Nishi S."/>
            <person name="Hori S."/>
            <person name="Arai W."/>
            <person name="Tsubouchi T."/>
            <person name="Morono Y."/>
            <person name="Uchiyama I."/>
            <person name="Ito T."/>
            <person name="Fujiyama A."/>
            <person name="Inagaki F."/>
            <person name="Takami H."/>
        </authorList>
    </citation>
    <scope>NUCLEOTIDE SEQUENCE</scope>
    <source>
        <strain evidence="1">Expedition CK06-06</strain>
    </source>
</reference>
<comment type="caution">
    <text evidence="1">The sequence shown here is derived from an EMBL/GenBank/DDBJ whole genome shotgun (WGS) entry which is preliminary data.</text>
</comment>
<protein>
    <submittedName>
        <fullName evidence="1">Uncharacterized protein</fullName>
    </submittedName>
</protein>
<evidence type="ECO:0000313" key="1">
    <source>
        <dbReference type="EMBL" id="GAI86258.1"/>
    </source>
</evidence>
<gene>
    <name evidence="1" type="ORF">S12H4_21911</name>
</gene>
<proteinExistence type="predicted"/>
<name>X1S026_9ZZZZ</name>
<accession>X1S026</accession>
<organism evidence="1">
    <name type="scientific">marine sediment metagenome</name>
    <dbReference type="NCBI Taxonomy" id="412755"/>
    <lineage>
        <taxon>unclassified sequences</taxon>
        <taxon>metagenomes</taxon>
        <taxon>ecological metagenomes</taxon>
    </lineage>
</organism>
<feature type="non-terminal residue" evidence="1">
    <location>
        <position position="51"/>
    </location>
</feature>
<dbReference type="AlphaFoldDB" id="X1S026"/>
<sequence>MNRQFERYWPRGCIYANWPNYWAYEDRVPLGHGWACPHEDYFECPGDVAWT</sequence>
<dbReference type="EMBL" id="BARW01011341">
    <property type="protein sequence ID" value="GAI86258.1"/>
    <property type="molecule type" value="Genomic_DNA"/>
</dbReference>